<keyword evidence="4" id="KW-1003">Cell membrane</keyword>
<evidence type="ECO:0000256" key="5">
    <source>
        <dbReference type="ARBA" id="ARBA00022692"/>
    </source>
</evidence>
<dbReference type="RefSeq" id="WP_017678706.1">
    <property type="nucleotide sequence ID" value="NZ_FMZQ01000011.1"/>
</dbReference>
<sequence length="299" mass="31825">MLAAQAILPIFALIVLGYLLGWRQWLTNESAAGLANITFKLFMPTLLFAGIAKASLAEGLSPMLLLAYYLPVLLVFVTVNALAHWRRGTATPLGLVAAFSNNVLVGIPLIASLMGNDGLLYVFAILVFHSLTLFSLHSFYAAFGSQERVDTRALLKNLANPMIIGLGLGALLNLSGLQVPESLWRAITWLGQAALPCALIVLGASLSRYRLRPTGEAWGVALAKLLLFPALVWWLSGQLPGLNDTARSVLVLLAACPSGVNVMAFARSAEDSRSVSAAISLSTLLAAVSLPAWMLLVGF</sequence>
<evidence type="ECO:0000313" key="8">
    <source>
        <dbReference type="EMBL" id="SDD11190.1"/>
    </source>
</evidence>
<keyword evidence="5" id="KW-0812">Transmembrane</keyword>
<dbReference type="Pfam" id="PF03547">
    <property type="entry name" value="Mem_trans"/>
    <property type="match status" value="2"/>
</dbReference>
<keyword evidence="9" id="KW-1185">Reference proteome</keyword>
<dbReference type="PANTHER" id="PTHR36838">
    <property type="entry name" value="AUXIN EFFLUX CARRIER FAMILY PROTEIN"/>
    <property type="match status" value="1"/>
</dbReference>
<keyword evidence="6" id="KW-1133">Transmembrane helix</keyword>
<evidence type="ECO:0000256" key="4">
    <source>
        <dbReference type="ARBA" id="ARBA00022475"/>
    </source>
</evidence>
<dbReference type="GO" id="GO:0055085">
    <property type="term" value="P:transmembrane transport"/>
    <property type="evidence" value="ECO:0007669"/>
    <property type="project" value="InterPro"/>
</dbReference>
<dbReference type="PANTHER" id="PTHR36838:SF3">
    <property type="entry name" value="TRANSPORTER AUXIN EFFLUX CARRIER EC FAMILY"/>
    <property type="match status" value="1"/>
</dbReference>
<keyword evidence="3" id="KW-0813">Transport</keyword>
<evidence type="ECO:0000256" key="3">
    <source>
        <dbReference type="ARBA" id="ARBA00022448"/>
    </source>
</evidence>
<evidence type="ECO:0000256" key="1">
    <source>
        <dbReference type="ARBA" id="ARBA00004651"/>
    </source>
</evidence>
<dbReference type="Gene3D" id="1.20.1530.20">
    <property type="match status" value="1"/>
</dbReference>
<comment type="subcellular location">
    <subcellularLocation>
        <location evidence="1">Cell membrane</location>
        <topology evidence="1">Multi-pass membrane protein</topology>
    </subcellularLocation>
</comment>
<evidence type="ECO:0000256" key="6">
    <source>
        <dbReference type="ARBA" id="ARBA00022989"/>
    </source>
</evidence>
<proteinExistence type="inferred from homology"/>
<evidence type="ECO:0000313" key="9">
    <source>
        <dbReference type="Proteomes" id="UP000199467"/>
    </source>
</evidence>
<keyword evidence="7" id="KW-0472">Membrane</keyword>
<dbReference type="EMBL" id="FMZQ01000011">
    <property type="protein sequence ID" value="SDD11190.1"/>
    <property type="molecule type" value="Genomic_DNA"/>
</dbReference>
<reference evidence="9" key="1">
    <citation type="submission" date="2016-10" db="EMBL/GenBank/DDBJ databases">
        <authorList>
            <person name="Varghese N."/>
            <person name="Submissions S."/>
        </authorList>
    </citation>
    <scope>NUCLEOTIDE SEQUENCE [LARGE SCALE GENOMIC DNA]</scope>
    <source>
        <strain evidence="9">DSM 26382</strain>
    </source>
</reference>
<dbReference type="AlphaFoldDB" id="A0A1G6S2Q8"/>
<evidence type="ECO:0000256" key="2">
    <source>
        <dbReference type="ARBA" id="ARBA00010145"/>
    </source>
</evidence>
<name>A0A1G6S2Q8_9GAMM</name>
<dbReference type="InterPro" id="IPR004776">
    <property type="entry name" value="Mem_transp_PIN-like"/>
</dbReference>
<protein>
    <submittedName>
        <fullName evidence="8">Uncharacterized protein</fullName>
    </submittedName>
</protein>
<dbReference type="Proteomes" id="UP000199467">
    <property type="component" value="Unassembled WGS sequence"/>
</dbReference>
<accession>A0A1G6S2Q8</accession>
<dbReference type="GO" id="GO:0005886">
    <property type="term" value="C:plasma membrane"/>
    <property type="evidence" value="ECO:0007669"/>
    <property type="project" value="UniProtKB-SubCell"/>
</dbReference>
<organism evidence="8 9">
    <name type="scientific">Ectopseudomonas chengduensis</name>
    <dbReference type="NCBI Taxonomy" id="489632"/>
    <lineage>
        <taxon>Bacteria</taxon>
        <taxon>Pseudomonadati</taxon>
        <taxon>Pseudomonadota</taxon>
        <taxon>Gammaproteobacteria</taxon>
        <taxon>Pseudomonadales</taxon>
        <taxon>Pseudomonadaceae</taxon>
        <taxon>Ectopseudomonas</taxon>
    </lineage>
</organism>
<gene>
    <name evidence="8" type="ORF">SAMN05216576_1113</name>
</gene>
<dbReference type="InterPro" id="IPR038770">
    <property type="entry name" value="Na+/solute_symporter_sf"/>
</dbReference>
<comment type="similarity">
    <text evidence="2">Belongs to the auxin efflux carrier (TC 2.A.69) family.</text>
</comment>
<evidence type="ECO:0000256" key="7">
    <source>
        <dbReference type="ARBA" id="ARBA00023136"/>
    </source>
</evidence>